<dbReference type="CDD" id="cd05233">
    <property type="entry name" value="SDR_c"/>
    <property type="match status" value="1"/>
</dbReference>
<dbReference type="RefSeq" id="WP_043776979.1">
    <property type="nucleotide sequence ID" value="NZ_CP021081.1"/>
</dbReference>
<dbReference type="PRINTS" id="PR00081">
    <property type="entry name" value="GDHRDH"/>
</dbReference>
<sequence length="287" mass="30467">MTPRALRRLLLSPPACRDPRALRAAVAGRTVAVTGASSGIGRATALLLGAAGAEVLLLARRTAELERVQAEIGAHGGRAHVYPLDLADPQAVQALAAHLLTRHPRLHALISNAGKSVRRPVGASADRRDLERQLAVNFTGPAALTLALLPALTRAGGVIVNVSSVSARPPGVPRWAGYQGSKAGFDLWLHSLGAELRADGVRVSSVYLPLTRTPMIAPTRAYRFLPALTPHEAAQAVVRPLVHPELRVAPWWLTGQELAALVAPGALQRLLGTLERGERRLGRQALR</sequence>
<dbReference type="InterPro" id="IPR036291">
    <property type="entry name" value="NAD(P)-bd_dom_sf"/>
</dbReference>
<protein>
    <submittedName>
        <fullName evidence="5">Short-chain dehydrogenase</fullName>
    </submittedName>
</protein>
<reference evidence="5 6" key="1">
    <citation type="submission" date="2017-05" db="EMBL/GenBank/DDBJ databases">
        <title>The complete genome sequence of Deinococcus ficus isolated from the rhizosphere of the Ficus religiosa L. in Taiwan.</title>
        <authorList>
            <person name="Wu K.-M."/>
            <person name="Liao T.-L."/>
            <person name="Liu Y.-M."/>
            <person name="Young C.-C."/>
            <person name="Tsai S.-F."/>
        </authorList>
    </citation>
    <scope>NUCLEOTIDE SEQUENCE [LARGE SCALE GENOMIC DNA]</scope>
    <source>
        <strain evidence="5 6">CC-FR2-10</strain>
    </source>
</reference>
<evidence type="ECO:0000313" key="5">
    <source>
        <dbReference type="EMBL" id="ASN80435.1"/>
    </source>
</evidence>
<dbReference type="KEGG" id="dfc:DFI_04915"/>
<dbReference type="InterPro" id="IPR057326">
    <property type="entry name" value="KR_dom"/>
</dbReference>
<dbReference type="PANTHER" id="PTHR44196:SF1">
    <property type="entry name" value="DEHYDROGENASE_REDUCTASE SDR FAMILY MEMBER 7B"/>
    <property type="match status" value="1"/>
</dbReference>
<gene>
    <name evidence="5" type="ORF">DFI_04915</name>
</gene>
<evidence type="ECO:0000256" key="3">
    <source>
        <dbReference type="RuleBase" id="RU000363"/>
    </source>
</evidence>
<dbReference type="EMBL" id="CP021081">
    <property type="protein sequence ID" value="ASN80435.1"/>
    <property type="molecule type" value="Genomic_DNA"/>
</dbReference>
<feature type="domain" description="Ketoreductase" evidence="4">
    <location>
        <begin position="29"/>
        <end position="211"/>
    </location>
</feature>
<organism evidence="5 6">
    <name type="scientific">Deinococcus ficus</name>
    <dbReference type="NCBI Taxonomy" id="317577"/>
    <lineage>
        <taxon>Bacteria</taxon>
        <taxon>Thermotogati</taxon>
        <taxon>Deinococcota</taxon>
        <taxon>Deinococci</taxon>
        <taxon>Deinococcales</taxon>
        <taxon>Deinococcaceae</taxon>
        <taxon>Deinococcus</taxon>
    </lineage>
</organism>
<dbReference type="AlphaFoldDB" id="A0A221SUW2"/>
<accession>A0A221SUW2</accession>
<dbReference type="GO" id="GO:0016020">
    <property type="term" value="C:membrane"/>
    <property type="evidence" value="ECO:0007669"/>
    <property type="project" value="TreeGrafter"/>
</dbReference>
<evidence type="ECO:0000313" key="6">
    <source>
        <dbReference type="Proteomes" id="UP000259030"/>
    </source>
</evidence>
<dbReference type="SMART" id="SM00822">
    <property type="entry name" value="PKS_KR"/>
    <property type="match status" value="1"/>
</dbReference>
<dbReference type="SUPFAM" id="SSF51735">
    <property type="entry name" value="NAD(P)-binding Rossmann-fold domains"/>
    <property type="match status" value="1"/>
</dbReference>
<dbReference type="GO" id="GO:0016491">
    <property type="term" value="F:oxidoreductase activity"/>
    <property type="evidence" value="ECO:0007669"/>
    <property type="project" value="UniProtKB-KW"/>
</dbReference>
<dbReference type="Gene3D" id="3.40.50.720">
    <property type="entry name" value="NAD(P)-binding Rossmann-like Domain"/>
    <property type="match status" value="1"/>
</dbReference>
<dbReference type="PANTHER" id="PTHR44196">
    <property type="entry name" value="DEHYDROGENASE/REDUCTASE SDR FAMILY MEMBER 7B"/>
    <property type="match status" value="1"/>
</dbReference>
<dbReference type="Proteomes" id="UP000259030">
    <property type="component" value="Chromosome"/>
</dbReference>
<comment type="similarity">
    <text evidence="1 3">Belongs to the short-chain dehydrogenases/reductases (SDR) family.</text>
</comment>
<keyword evidence="2" id="KW-0560">Oxidoreductase</keyword>
<evidence type="ECO:0000256" key="1">
    <source>
        <dbReference type="ARBA" id="ARBA00006484"/>
    </source>
</evidence>
<evidence type="ECO:0000259" key="4">
    <source>
        <dbReference type="SMART" id="SM00822"/>
    </source>
</evidence>
<proteinExistence type="inferred from homology"/>
<dbReference type="InterPro" id="IPR002347">
    <property type="entry name" value="SDR_fam"/>
</dbReference>
<dbReference type="PRINTS" id="PR00080">
    <property type="entry name" value="SDRFAMILY"/>
</dbReference>
<dbReference type="Pfam" id="PF00106">
    <property type="entry name" value="adh_short"/>
    <property type="match status" value="1"/>
</dbReference>
<evidence type="ECO:0000256" key="2">
    <source>
        <dbReference type="ARBA" id="ARBA00023002"/>
    </source>
</evidence>
<dbReference type="STRING" id="317577.GCA_000419625_00153"/>
<name>A0A221SUW2_9DEIO</name>
<keyword evidence="6" id="KW-1185">Reference proteome</keyword>